<accession>A0AA39HK63</accession>
<evidence type="ECO:0000313" key="3">
    <source>
        <dbReference type="Proteomes" id="UP001175271"/>
    </source>
</evidence>
<feature type="compositionally biased region" description="Gly residues" evidence="1">
    <location>
        <begin position="49"/>
        <end position="59"/>
    </location>
</feature>
<dbReference type="EMBL" id="JAUCMV010000004">
    <property type="protein sequence ID" value="KAK0407378.1"/>
    <property type="molecule type" value="Genomic_DNA"/>
</dbReference>
<dbReference type="Proteomes" id="UP001175271">
    <property type="component" value="Unassembled WGS sequence"/>
</dbReference>
<sequence length="101" mass="10522">MEPIPPVPEEVPDDFLDGWVLGMPVVPVVPAAPWMPVVAAEPVARGRSPGKGGKGLGKGGAKRHRKVTTSRESRSQPSAVWPDVAVSSASPASFTKKPAAF</sequence>
<feature type="compositionally biased region" description="Low complexity" evidence="1">
    <location>
        <begin position="77"/>
        <end position="93"/>
    </location>
</feature>
<proteinExistence type="predicted"/>
<dbReference type="GO" id="GO:0003677">
    <property type="term" value="F:DNA binding"/>
    <property type="evidence" value="ECO:0007669"/>
    <property type="project" value="InterPro"/>
</dbReference>
<feature type="region of interest" description="Disordered" evidence="1">
    <location>
        <begin position="42"/>
        <end position="101"/>
    </location>
</feature>
<dbReference type="InterPro" id="IPR019809">
    <property type="entry name" value="Histone_H4_CS"/>
</dbReference>
<dbReference type="GO" id="GO:0000786">
    <property type="term" value="C:nucleosome"/>
    <property type="evidence" value="ECO:0007669"/>
    <property type="project" value="InterPro"/>
</dbReference>
<name>A0AA39HK63_9BILA</name>
<gene>
    <name evidence="2" type="ORF">QR680_019164</name>
</gene>
<comment type="caution">
    <text evidence="2">The sequence shown here is derived from an EMBL/GenBank/DDBJ whole genome shotgun (WGS) entry which is preliminary data.</text>
</comment>
<protein>
    <submittedName>
        <fullName evidence="2">Uncharacterized protein</fullName>
    </submittedName>
</protein>
<evidence type="ECO:0000256" key="1">
    <source>
        <dbReference type="SAM" id="MobiDB-lite"/>
    </source>
</evidence>
<reference evidence="2" key="1">
    <citation type="submission" date="2023-06" db="EMBL/GenBank/DDBJ databases">
        <title>Genomic analysis of the entomopathogenic nematode Steinernema hermaphroditum.</title>
        <authorList>
            <person name="Schwarz E.M."/>
            <person name="Heppert J.K."/>
            <person name="Baniya A."/>
            <person name="Schwartz H.T."/>
            <person name="Tan C.-H."/>
            <person name="Antoshechkin I."/>
            <person name="Sternberg P.W."/>
            <person name="Goodrich-Blair H."/>
            <person name="Dillman A.R."/>
        </authorList>
    </citation>
    <scope>NUCLEOTIDE SEQUENCE</scope>
    <source>
        <strain evidence="2">PS9179</strain>
        <tissue evidence="2">Whole animal</tissue>
    </source>
</reference>
<dbReference type="AlphaFoldDB" id="A0AA39HK63"/>
<organism evidence="2 3">
    <name type="scientific">Steinernema hermaphroditum</name>
    <dbReference type="NCBI Taxonomy" id="289476"/>
    <lineage>
        <taxon>Eukaryota</taxon>
        <taxon>Metazoa</taxon>
        <taxon>Ecdysozoa</taxon>
        <taxon>Nematoda</taxon>
        <taxon>Chromadorea</taxon>
        <taxon>Rhabditida</taxon>
        <taxon>Tylenchina</taxon>
        <taxon>Panagrolaimomorpha</taxon>
        <taxon>Strongyloidoidea</taxon>
        <taxon>Steinernematidae</taxon>
        <taxon>Steinernema</taxon>
    </lineage>
</organism>
<dbReference type="PROSITE" id="PS00047">
    <property type="entry name" value="HISTONE_H4"/>
    <property type="match status" value="1"/>
</dbReference>
<evidence type="ECO:0000313" key="2">
    <source>
        <dbReference type="EMBL" id="KAK0407378.1"/>
    </source>
</evidence>
<keyword evidence="3" id="KW-1185">Reference proteome</keyword>